<dbReference type="AlphaFoldDB" id="A0A1A9I156"/>
<organism evidence="1 2">
    <name type="scientific">Niabella ginsenosidivorans</name>
    <dbReference type="NCBI Taxonomy" id="1176587"/>
    <lineage>
        <taxon>Bacteria</taxon>
        <taxon>Pseudomonadati</taxon>
        <taxon>Bacteroidota</taxon>
        <taxon>Chitinophagia</taxon>
        <taxon>Chitinophagales</taxon>
        <taxon>Chitinophagaceae</taxon>
        <taxon>Niabella</taxon>
    </lineage>
</organism>
<dbReference type="EMBL" id="CP015772">
    <property type="protein sequence ID" value="ANH81397.1"/>
    <property type="molecule type" value="Genomic_DNA"/>
</dbReference>
<reference evidence="1 2" key="1">
    <citation type="submission" date="2016-05" db="EMBL/GenBank/DDBJ databases">
        <title>Niabella ginsenosidivorans BS26 whole genome sequencing.</title>
        <authorList>
            <person name="Im W.T."/>
            <person name="Siddiqi M.Z."/>
        </authorList>
    </citation>
    <scope>NUCLEOTIDE SEQUENCE [LARGE SCALE GENOMIC DNA]</scope>
    <source>
        <strain evidence="1 2">BS26</strain>
    </source>
</reference>
<accession>A0A1A9I156</accession>
<name>A0A1A9I156_9BACT</name>
<keyword evidence="2" id="KW-1185">Reference proteome</keyword>
<evidence type="ECO:0000313" key="1">
    <source>
        <dbReference type="EMBL" id="ANH81397.1"/>
    </source>
</evidence>
<protein>
    <submittedName>
        <fullName evidence="1">Uncharacterized protein</fullName>
    </submittedName>
</protein>
<sequence length="82" mass="9206">MFGFRNTITTTTANRLCGARPLNQPFACLPNGRQGRAAFNKFDYLLFFLILFVCPERIAKRAAGSEIPEGYSTIPAGHYYQL</sequence>
<evidence type="ECO:0000313" key="2">
    <source>
        <dbReference type="Proteomes" id="UP000077667"/>
    </source>
</evidence>
<gene>
    <name evidence="1" type="ORF">A8C56_10735</name>
</gene>
<dbReference type="KEGG" id="nia:A8C56_10735"/>
<dbReference type="Proteomes" id="UP000077667">
    <property type="component" value="Chromosome"/>
</dbReference>
<proteinExistence type="predicted"/>
<dbReference type="STRING" id="1176587.A8C56_10735"/>